<feature type="transmembrane region" description="Helical" evidence="1">
    <location>
        <begin position="73"/>
        <end position="94"/>
    </location>
</feature>
<keyword evidence="1" id="KW-0472">Membrane</keyword>
<accession>A0AAD6QLZ9</accession>
<dbReference type="EMBL" id="JAQIZT010000006">
    <property type="protein sequence ID" value="KAJ6992780.1"/>
    <property type="molecule type" value="Genomic_DNA"/>
</dbReference>
<protein>
    <submittedName>
        <fullName evidence="2">Uncharacterized protein</fullName>
    </submittedName>
</protein>
<dbReference type="Proteomes" id="UP001164929">
    <property type="component" value="Chromosome 6"/>
</dbReference>
<name>A0AAD6QLZ9_9ROSI</name>
<evidence type="ECO:0000256" key="1">
    <source>
        <dbReference type="SAM" id="Phobius"/>
    </source>
</evidence>
<organism evidence="2 3">
    <name type="scientific">Populus alba x Populus x berolinensis</name>
    <dbReference type="NCBI Taxonomy" id="444605"/>
    <lineage>
        <taxon>Eukaryota</taxon>
        <taxon>Viridiplantae</taxon>
        <taxon>Streptophyta</taxon>
        <taxon>Embryophyta</taxon>
        <taxon>Tracheophyta</taxon>
        <taxon>Spermatophyta</taxon>
        <taxon>Magnoliopsida</taxon>
        <taxon>eudicotyledons</taxon>
        <taxon>Gunneridae</taxon>
        <taxon>Pentapetalae</taxon>
        <taxon>rosids</taxon>
        <taxon>fabids</taxon>
        <taxon>Malpighiales</taxon>
        <taxon>Salicaceae</taxon>
        <taxon>Saliceae</taxon>
        <taxon>Populus</taxon>
    </lineage>
</organism>
<keyword evidence="1" id="KW-1133">Transmembrane helix</keyword>
<comment type="caution">
    <text evidence="2">The sequence shown here is derived from an EMBL/GenBank/DDBJ whole genome shotgun (WGS) entry which is preliminary data.</text>
</comment>
<dbReference type="PANTHER" id="PTHR31515:SF2">
    <property type="entry name" value="TRANSMEMBRANE PROTEIN"/>
    <property type="match status" value="1"/>
</dbReference>
<gene>
    <name evidence="2" type="ORF">NC653_016011</name>
</gene>
<dbReference type="AlphaFoldDB" id="A0AAD6QLZ9"/>
<dbReference type="PANTHER" id="PTHR31515">
    <property type="entry name" value="TRANSMEMBRANE PROTEIN-RELATED"/>
    <property type="match status" value="1"/>
</dbReference>
<reference evidence="2" key="1">
    <citation type="journal article" date="2023" name="Mol. Ecol. Resour.">
        <title>Chromosome-level genome assembly of a triploid poplar Populus alba 'Berolinensis'.</title>
        <authorList>
            <person name="Chen S."/>
            <person name="Yu Y."/>
            <person name="Wang X."/>
            <person name="Wang S."/>
            <person name="Zhang T."/>
            <person name="Zhou Y."/>
            <person name="He R."/>
            <person name="Meng N."/>
            <person name="Wang Y."/>
            <person name="Liu W."/>
            <person name="Liu Z."/>
            <person name="Liu J."/>
            <person name="Guo Q."/>
            <person name="Huang H."/>
            <person name="Sederoff R.R."/>
            <person name="Wang G."/>
            <person name="Qu G."/>
            <person name="Chen S."/>
        </authorList>
    </citation>
    <scope>NUCLEOTIDE SEQUENCE</scope>
    <source>
        <strain evidence="2">SC-2020</strain>
    </source>
</reference>
<evidence type="ECO:0000313" key="3">
    <source>
        <dbReference type="Proteomes" id="UP001164929"/>
    </source>
</evidence>
<proteinExistence type="predicted"/>
<evidence type="ECO:0000313" key="2">
    <source>
        <dbReference type="EMBL" id="KAJ6992780.1"/>
    </source>
</evidence>
<sequence length="104" mass="12268">MFQSEERELVNKYNYVVSLWRRISTIHGELRYMDAMRLLYTLEDASERFANQVNATIAVLHPIHCMRERKVHLVIDLTTVPAFLVVLGVLYMVLKPRRPKPKIN</sequence>
<keyword evidence="3" id="KW-1185">Reference proteome</keyword>
<keyword evidence="1" id="KW-0812">Transmembrane</keyword>